<accession>A0A512NKQ0</accession>
<comment type="caution">
    <text evidence="2">The sequence shown here is derived from an EMBL/GenBank/DDBJ whole genome shotgun (WGS) entry which is preliminary data.</text>
</comment>
<name>A0A512NKQ0_9HYPH</name>
<dbReference type="RefSeq" id="WP_174825973.1">
    <property type="nucleotide sequence ID" value="NZ_BKAJ01000133.1"/>
</dbReference>
<proteinExistence type="predicted"/>
<evidence type="ECO:0000256" key="1">
    <source>
        <dbReference type="SAM" id="SignalP"/>
    </source>
</evidence>
<keyword evidence="3" id="KW-1185">Reference proteome</keyword>
<feature type="signal peptide" evidence="1">
    <location>
        <begin position="1"/>
        <end position="22"/>
    </location>
</feature>
<dbReference type="AlphaFoldDB" id="A0A512NKQ0"/>
<dbReference type="Pfam" id="PF20067">
    <property type="entry name" value="SSL_N"/>
    <property type="match status" value="1"/>
</dbReference>
<dbReference type="SUPFAM" id="SSF101898">
    <property type="entry name" value="NHL repeat"/>
    <property type="match status" value="1"/>
</dbReference>
<reference evidence="2 3" key="1">
    <citation type="submission" date="2019-07" db="EMBL/GenBank/DDBJ databases">
        <title>Whole genome shotgun sequence of Reyranella soli NBRC 108950.</title>
        <authorList>
            <person name="Hosoyama A."/>
            <person name="Uohara A."/>
            <person name="Ohji S."/>
            <person name="Ichikawa N."/>
        </authorList>
    </citation>
    <scope>NUCLEOTIDE SEQUENCE [LARGE SCALE GENOMIC DNA]</scope>
    <source>
        <strain evidence="2 3">NBRC 108950</strain>
    </source>
</reference>
<protein>
    <recommendedName>
        <fullName evidence="4">SMP-30/Gluconolactonase/LRE-like region domain-containing protein</fullName>
    </recommendedName>
</protein>
<dbReference type="Gene3D" id="2.40.10.500">
    <property type="match status" value="1"/>
</dbReference>
<gene>
    <name evidence="2" type="ORF">RSO01_66940</name>
</gene>
<keyword evidence="1" id="KW-0732">Signal</keyword>
<feature type="chain" id="PRO_5021884629" description="SMP-30/Gluconolactonase/LRE-like region domain-containing protein" evidence="1">
    <location>
        <begin position="23"/>
        <end position="569"/>
    </location>
</feature>
<dbReference type="PANTHER" id="PTHR40274">
    <property type="entry name" value="VIRGINIAMYCIN B LYASE"/>
    <property type="match status" value="1"/>
</dbReference>
<evidence type="ECO:0000313" key="3">
    <source>
        <dbReference type="Proteomes" id="UP000321058"/>
    </source>
</evidence>
<dbReference type="PANTHER" id="PTHR40274:SF4">
    <property type="entry name" value="BLL1406 PROTEIN"/>
    <property type="match status" value="1"/>
</dbReference>
<dbReference type="EMBL" id="BKAJ01000133">
    <property type="protein sequence ID" value="GEP59528.1"/>
    <property type="molecule type" value="Genomic_DNA"/>
</dbReference>
<organism evidence="2 3">
    <name type="scientific">Reyranella soli</name>
    <dbReference type="NCBI Taxonomy" id="1230389"/>
    <lineage>
        <taxon>Bacteria</taxon>
        <taxon>Pseudomonadati</taxon>
        <taxon>Pseudomonadota</taxon>
        <taxon>Alphaproteobacteria</taxon>
        <taxon>Hyphomicrobiales</taxon>
        <taxon>Reyranellaceae</taxon>
        <taxon>Reyranella</taxon>
    </lineage>
</organism>
<dbReference type="SUPFAM" id="SSF82171">
    <property type="entry name" value="DPP6 N-terminal domain-like"/>
    <property type="match status" value="1"/>
</dbReference>
<dbReference type="Proteomes" id="UP000321058">
    <property type="component" value="Unassembled WGS sequence"/>
</dbReference>
<sequence>MGCGRFFTSLALAFAVIGGALAQQTPAPPAAAPAPPAKEYEQQFLVAGSWFHGVHGLAFNKDDQLFAGSVVGQTIYRVQVDSGEVDRVIDPPMGMADDIAFADDGTMAWTAFLLGKVYIRRPGGEPIEVAYGMSGPNSLAFGKDGRLFVSEVFLGDALYEIDIKNAGKPNSGFKSWAKNELRKIAEKMGGLNGFEIHKDDGFLYGPLWFKGQVVKINLETGGIEVIADGFRIPAAANIDPQNRDNVFVVDTGTGGIWSVSLTSKAKKLVASMKPGLDNLAFDSRGRLFVTSMTDNGIYLVDKQTGAHRTIVEGKLAVPADLAVVSENGKDTIHVADVFSYRTVDGQTGAVQDVLRVHGETHAYPLGISVGPKHVLLTSWFSNTVEKVDRKTGKLVASFGEFATPMDALETADGTIYVAELASSNLVKVSADGKQRSTVVKELRGPAALARGKDDLIYVTEIAAGAVAEINVVTGARRVVADGLAGPEGIAVGPDGRLFVAEVGQKRVVAIDPATGAKTVIASNLDIGLPPYQGGPPGLVPTGVAVGASGTVYVSSDIRNALYKLTPPAP</sequence>
<evidence type="ECO:0008006" key="4">
    <source>
        <dbReference type="Google" id="ProtNLM"/>
    </source>
</evidence>
<evidence type="ECO:0000313" key="2">
    <source>
        <dbReference type="EMBL" id="GEP59528.1"/>
    </source>
</evidence>
<dbReference type="Gene3D" id="2.120.10.30">
    <property type="entry name" value="TolB, C-terminal domain"/>
    <property type="match status" value="2"/>
</dbReference>
<dbReference type="InterPro" id="IPR011042">
    <property type="entry name" value="6-blade_b-propeller_TolB-like"/>
</dbReference>
<dbReference type="InterPro" id="IPR051344">
    <property type="entry name" value="Vgb"/>
</dbReference>